<dbReference type="PANTHER" id="PTHR12128:SF66">
    <property type="entry name" value="4-HYDROXY-2-OXOGLUTARATE ALDOLASE, MITOCHONDRIAL"/>
    <property type="match status" value="1"/>
</dbReference>
<dbReference type="Pfam" id="PF00701">
    <property type="entry name" value="DHDPS"/>
    <property type="match status" value="1"/>
</dbReference>
<comment type="caution">
    <text evidence="4">The sequence shown here is derived from an EMBL/GenBank/DDBJ whole genome shotgun (WGS) entry which is preliminary data.</text>
</comment>
<dbReference type="SMART" id="SM01130">
    <property type="entry name" value="DHDPS"/>
    <property type="match status" value="1"/>
</dbReference>
<dbReference type="InterPro" id="IPR002220">
    <property type="entry name" value="DapA-like"/>
</dbReference>
<keyword evidence="5" id="KW-1185">Reference proteome</keyword>
<dbReference type="InterPro" id="IPR013785">
    <property type="entry name" value="Aldolase_TIM"/>
</dbReference>
<dbReference type="CDD" id="cd00408">
    <property type="entry name" value="DHDPS-like"/>
    <property type="match status" value="1"/>
</dbReference>
<dbReference type="Proteomes" id="UP001595547">
    <property type="component" value="Unassembled WGS sequence"/>
</dbReference>
<name>A0ABV7IZG4_9RHOB</name>
<dbReference type="Gene3D" id="3.20.20.70">
    <property type="entry name" value="Aldolase class I"/>
    <property type="match status" value="1"/>
</dbReference>
<evidence type="ECO:0000313" key="5">
    <source>
        <dbReference type="Proteomes" id="UP001595547"/>
    </source>
</evidence>
<keyword evidence="2 3" id="KW-0456">Lyase</keyword>
<protein>
    <submittedName>
        <fullName evidence="4">Dihydrodipicolinate synthase family protein</fullName>
    </submittedName>
</protein>
<dbReference type="PIRSF" id="PIRSF001365">
    <property type="entry name" value="DHDPS"/>
    <property type="match status" value="1"/>
</dbReference>
<dbReference type="EMBL" id="JBHRTO010000001">
    <property type="protein sequence ID" value="MFC3181922.1"/>
    <property type="molecule type" value="Genomic_DNA"/>
</dbReference>
<dbReference type="PANTHER" id="PTHR12128">
    <property type="entry name" value="DIHYDRODIPICOLINATE SYNTHASE"/>
    <property type="match status" value="1"/>
</dbReference>
<sequence>MLKLSGVMPALVTPFDASGQIDFAAFKTHLEGLRAAGVSGWVPCGSSGEYNLMSDAERESVLQFVKDFAKPGEVLIAGTNAPHTAGVIANTKRAKAIGYDTVLLATPFYTKPTQAELIKHFNAVLDAVDVNIVLYSYPDKDGVELGWEVLDALADHPRVIGIKESSGSLQRAIGIATRYAGRIQLVSGSDDIALDFMFWGADSWICGPANCMALAVCDLDRTYRSGDLVKAKAQMATLYTAMNILESGKFVQKLKYGCELQGTPVGECRMPLGPLTAEEKADFAAAMQPILDWK</sequence>
<dbReference type="RefSeq" id="WP_380073504.1">
    <property type="nucleotide sequence ID" value="NZ_JBHRTO010000001.1"/>
</dbReference>
<evidence type="ECO:0000256" key="1">
    <source>
        <dbReference type="ARBA" id="ARBA00007592"/>
    </source>
</evidence>
<organism evidence="4 5">
    <name type="scientific">Cypionkella sinensis</name>
    <dbReference type="NCBI Taxonomy" id="1756043"/>
    <lineage>
        <taxon>Bacteria</taxon>
        <taxon>Pseudomonadati</taxon>
        <taxon>Pseudomonadota</taxon>
        <taxon>Alphaproteobacteria</taxon>
        <taxon>Rhodobacterales</taxon>
        <taxon>Paracoccaceae</taxon>
        <taxon>Cypionkella</taxon>
    </lineage>
</organism>
<dbReference type="PRINTS" id="PR00146">
    <property type="entry name" value="DHPICSNTHASE"/>
</dbReference>
<evidence type="ECO:0000256" key="3">
    <source>
        <dbReference type="PIRNR" id="PIRNR001365"/>
    </source>
</evidence>
<comment type="similarity">
    <text evidence="1 3">Belongs to the DapA family.</text>
</comment>
<gene>
    <name evidence="4" type="ORF">ACFOGH_13045</name>
</gene>
<evidence type="ECO:0000256" key="2">
    <source>
        <dbReference type="ARBA" id="ARBA00023239"/>
    </source>
</evidence>
<proteinExistence type="inferred from homology"/>
<reference evidence="5" key="1">
    <citation type="journal article" date="2019" name="Int. J. Syst. Evol. Microbiol.">
        <title>The Global Catalogue of Microorganisms (GCM) 10K type strain sequencing project: providing services to taxonomists for standard genome sequencing and annotation.</title>
        <authorList>
            <consortium name="The Broad Institute Genomics Platform"/>
            <consortium name="The Broad Institute Genome Sequencing Center for Infectious Disease"/>
            <person name="Wu L."/>
            <person name="Ma J."/>
        </authorList>
    </citation>
    <scope>NUCLEOTIDE SEQUENCE [LARGE SCALE GENOMIC DNA]</scope>
    <source>
        <strain evidence="5">KCTC 52039</strain>
    </source>
</reference>
<evidence type="ECO:0000313" key="4">
    <source>
        <dbReference type="EMBL" id="MFC3181922.1"/>
    </source>
</evidence>
<dbReference type="SUPFAM" id="SSF51569">
    <property type="entry name" value="Aldolase"/>
    <property type="match status" value="1"/>
</dbReference>
<accession>A0ABV7IZG4</accession>